<dbReference type="GO" id="GO:0071978">
    <property type="term" value="P:bacterial-type flagellum-dependent swarming motility"/>
    <property type="evidence" value="ECO:0007669"/>
    <property type="project" value="TreeGrafter"/>
</dbReference>
<feature type="domain" description="Flagellar basal-body/hook protein C-terminal" evidence="6">
    <location>
        <begin position="203"/>
        <end position="245"/>
    </location>
</feature>
<keyword evidence="8" id="KW-0969">Cilium</keyword>
<dbReference type="NCBIfam" id="TIGR03506">
    <property type="entry name" value="FlgEFG_subfam"/>
    <property type="match status" value="1"/>
</dbReference>
<accession>A0A518DR42</accession>
<dbReference type="Proteomes" id="UP000317648">
    <property type="component" value="Chromosome"/>
</dbReference>
<comment type="similarity">
    <text evidence="2 4">Belongs to the flagella basal body rod proteins family.</text>
</comment>
<dbReference type="AlphaFoldDB" id="A0A518DR42"/>
<name>A0A518DR42_9BACT</name>
<keyword evidence="8" id="KW-0966">Cell projection</keyword>
<organism evidence="8 9">
    <name type="scientific">Lignipirellula cremea</name>
    <dbReference type="NCBI Taxonomy" id="2528010"/>
    <lineage>
        <taxon>Bacteria</taxon>
        <taxon>Pseudomonadati</taxon>
        <taxon>Planctomycetota</taxon>
        <taxon>Planctomycetia</taxon>
        <taxon>Pirellulales</taxon>
        <taxon>Pirellulaceae</taxon>
        <taxon>Lignipirellula</taxon>
    </lineage>
</organism>
<dbReference type="Pfam" id="PF00460">
    <property type="entry name" value="Flg_bb_rod"/>
    <property type="match status" value="1"/>
</dbReference>
<evidence type="ECO:0000259" key="6">
    <source>
        <dbReference type="Pfam" id="PF06429"/>
    </source>
</evidence>
<keyword evidence="9" id="KW-1185">Reference proteome</keyword>
<dbReference type="InterPro" id="IPR001444">
    <property type="entry name" value="Flag_bb_rod_N"/>
</dbReference>
<dbReference type="SUPFAM" id="SSF117143">
    <property type="entry name" value="Flagellar hook protein flgE"/>
    <property type="match status" value="1"/>
</dbReference>
<evidence type="ECO:0000256" key="3">
    <source>
        <dbReference type="ARBA" id="ARBA00023143"/>
    </source>
</evidence>
<evidence type="ECO:0000256" key="4">
    <source>
        <dbReference type="RuleBase" id="RU362116"/>
    </source>
</evidence>
<evidence type="ECO:0000313" key="9">
    <source>
        <dbReference type="Proteomes" id="UP000317648"/>
    </source>
</evidence>
<keyword evidence="8" id="KW-0282">Flagellum</keyword>
<dbReference type="InterPro" id="IPR010930">
    <property type="entry name" value="Flg_bb/hook_C_dom"/>
</dbReference>
<evidence type="ECO:0000256" key="1">
    <source>
        <dbReference type="ARBA" id="ARBA00004117"/>
    </source>
</evidence>
<evidence type="ECO:0000313" key="8">
    <source>
        <dbReference type="EMBL" id="QDU94305.1"/>
    </source>
</evidence>
<feature type="domain" description="Flagellar basal body rod protein N-terminal" evidence="5">
    <location>
        <begin position="6"/>
        <end position="35"/>
    </location>
</feature>
<sequence length="252" mass="27298">MPYGLYLSAAGADLQSQRMQVISNNLANVDTPGFKRDFALPEARYTEAIERGIADPGEGSLNDVSGGVSLGETVTDFSRGVYKPTGINTDFALDDDGKGFFAVERDGEEYLTRAGNFRFDNQGRLKTQDGYPVLSIGGEVVQIDPTGPAPILHHDGLLSQGGESIPLAIRRPKSLGDLVKAGATMFRQLAESEDAAPEHRQVRQGTLEMSSVKPIDATVEMIETSRVYEANIRMIQHQDGMLGSLVGRLLRV</sequence>
<evidence type="ECO:0000259" key="7">
    <source>
        <dbReference type="Pfam" id="PF22692"/>
    </source>
</evidence>
<comment type="subcellular location">
    <subcellularLocation>
        <location evidence="1 4">Bacterial flagellum basal body</location>
    </subcellularLocation>
</comment>
<dbReference type="PANTHER" id="PTHR30435:SF19">
    <property type="entry name" value="FLAGELLAR BASAL-BODY ROD PROTEIN FLGG"/>
    <property type="match status" value="1"/>
</dbReference>
<dbReference type="Pfam" id="PF06429">
    <property type="entry name" value="Flg_bbr_C"/>
    <property type="match status" value="1"/>
</dbReference>
<gene>
    <name evidence="8" type="primary">flgG_1</name>
    <name evidence="8" type="ORF">Pla8534_20940</name>
</gene>
<dbReference type="InterPro" id="IPR037925">
    <property type="entry name" value="FlgE/F/G-like"/>
</dbReference>
<dbReference type="PROSITE" id="PS00588">
    <property type="entry name" value="FLAGELLA_BB_ROD"/>
    <property type="match status" value="1"/>
</dbReference>
<evidence type="ECO:0000259" key="5">
    <source>
        <dbReference type="Pfam" id="PF00460"/>
    </source>
</evidence>
<dbReference type="InterPro" id="IPR019776">
    <property type="entry name" value="Flagellar_basal_body_rod_CS"/>
</dbReference>
<dbReference type="InterPro" id="IPR053967">
    <property type="entry name" value="LlgE_F_G-like_D1"/>
</dbReference>
<feature type="domain" description="Flagellar hook protein FlgE/F/G-like D1" evidence="7">
    <location>
        <begin position="96"/>
        <end position="143"/>
    </location>
</feature>
<proteinExistence type="inferred from homology"/>
<dbReference type="EMBL" id="CP036433">
    <property type="protein sequence ID" value="QDU94305.1"/>
    <property type="molecule type" value="Genomic_DNA"/>
</dbReference>
<dbReference type="InterPro" id="IPR020013">
    <property type="entry name" value="Flagellar_FlgE/F/G"/>
</dbReference>
<dbReference type="KEGG" id="lcre:Pla8534_20940"/>
<dbReference type="RefSeq" id="WP_197443158.1">
    <property type="nucleotide sequence ID" value="NZ_CP036433.1"/>
</dbReference>
<reference evidence="8 9" key="1">
    <citation type="submission" date="2019-02" db="EMBL/GenBank/DDBJ databases">
        <title>Deep-cultivation of Planctomycetes and their phenomic and genomic characterization uncovers novel biology.</title>
        <authorList>
            <person name="Wiegand S."/>
            <person name="Jogler M."/>
            <person name="Boedeker C."/>
            <person name="Pinto D."/>
            <person name="Vollmers J."/>
            <person name="Rivas-Marin E."/>
            <person name="Kohn T."/>
            <person name="Peeters S.H."/>
            <person name="Heuer A."/>
            <person name="Rast P."/>
            <person name="Oberbeckmann S."/>
            <person name="Bunk B."/>
            <person name="Jeske O."/>
            <person name="Meyerdierks A."/>
            <person name="Storesund J.E."/>
            <person name="Kallscheuer N."/>
            <person name="Luecker S."/>
            <person name="Lage O.M."/>
            <person name="Pohl T."/>
            <person name="Merkel B.J."/>
            <person name="Hornburger P."/>
            <person name="Mueller R.-W."/>
            <person name="Bruemmer F."/>
            <person name="Labrenz M."/>
            <person name="Spormann A.M."/>
            <person name="Op den Camp H."/>
            <person name="Overmann J."/>
            <person name="Amann R."/>
            <person name="Jetten M.S.M."/>
            <person name="Mascher T."/>
            <person name="Medema M.H."/>
            <person name="Devos D.P."/>
            <person name="Kaster A.-K."/>
            <person name="Ovreas L."/>
            <person name="Rohde M."/>
            <person name="Galperin M.Y."/>
            <person name="Jogler C."/>
        </authorList>
    </citation>
    <scope>NUCLEOTIDE SEQUENCE [LARGE SCALE GENOMIC DNA]</scope>
    <source>
        <strain evidence="8 9">Pla85_3_4</strain>
    </source>
</reference>
<protein>
    <submittedName>
        <fullName evidence="8">Flagellar basal-body rod protein FlgG</fullName>
    </submittedName>
</protein>
<dbReference type="Pfam" id="PF22692">
    <property type="entry name" value="LlgE_F_G_D1"/>
    <property type="match status" value="1"/>
</dbReference>
<dbReference type="GO" id="GO:0009425">
    <property type="term" value="C:bacterial-type flagellum basal body"/>
    <property type="evidence" value="ECO:0007669"/>
    <property type="project" value="UniProtKB-SubCell"/>
</dbReference>
<dbReference type="PANTHER" id="PTHR30435">
    <property type="entry name" value="FLAGELLAR PROTEIN"/>
    <property type="match status" value="1"/>
</dbReference>
<keyword evidence="3 4" id="KW-0975">Bacterial flagellum</keyword>
<evidence type="ECO:0000256" key="2">
    <source>
        <dbReference type="ARBA" id="ARBA00009677"/>
    </source>
</evidence>